<evidence type="ECO:0000256" key="2">
    <source>
        <dbReference type="ARBA" id="ARBA00022679"/>
    </source>
</evidence>
<evidence type="ECO:0000256" key="1">
    <source>
        <dbReference type="ARBA" id="ARBA00010401"/>
    </source>
</evidence>
<accession>A0A2T4PQK2</accession>
<name>A0A2T4PQK2_9STAP</name>
<evidence type="ECO:0000256" key="4">
    <source>
        <dbReference type="SAM" id="MobiDB-lite"/>
    </source>
</evidence>
<dbReference type="AlphaFoldDB" id="A0A2T4PQK2"/>
<dbReference type="PANTHER" id="PTHR11952:SF2">
    <property type="entry name" value="LD24639P"/>
    <property type="match status" value="1"/>
</dbReference>
<dbReference type="InterPro" id="IPR002618">
    <property type="entry name" value="UDPGP_fam"/>
</dbReference>
<dbReference type="PANTHER" id="PTHR11952">
    <property type="entry name" value="UDP- GLUCOSE PYROPHOSPHORYLASE"/>
    <property type="match status" value="1"/>
</dbReference>
<sequence>MLDETMLKRHGQDHFLEYSKVMSRSEKEQLVSDVNRLDLDEIEALYKDVYENRKPIEIADDIEQVAFDVKSQFTQDELKSYRSLGLKAIKDGKFAVLLMAGGQGTRLGHKGPKGTFSFNDKSLFERQAEQLRDLVNEVGTPIHWYIMTSDVNHKDTLSFFLEHNYFDYDKNYIHFFKQDHIVSLTTEGKLILNTDKRIMRTPNGNGGVFKSLDKTNSLSEMKDNGVEYLFLNNIDNALVKVLDPEFVGYTVEQNSDVTTKSIKAYDDEKVGRLVSLEGKKRVLEYSELSPEDVNKLDNANIGIHVFKLDFLIEAASKPLPYHLAIKKLKQLDEDFSVVEVESLKFELFYFDIFKYANTFATLQVDRNKEFSPLKNKEGQDSIETAQKDLENNQLL</sequence>
<feature type="region of interest" description="Disordered" evidence="4">
    <location>
        <begin position="373"/>
        <end position="395"/>
    </location>
</feature>
<evidence type="ECO:0000313" key="5">
    <source>
        <dbReference type="EMBL" id="PTI28050.1"/>
    </source>
</evidence>
<dbReference type="RefSeq" id="WP_107557364.1">
    <property type="nucleotide sequence ID" value="NZ_CANQVP010000017.1"/>
</dbReference>
<proteinExistence type="inferred from homology"/>
<keyword evidence="2 5" id="KW-0808">Transferase</keyword>
<dbReference type="Pfam" id="PF01704">
    <property type="entry name" value="UDPGP"/>
    <property type="match status" value="1"/>
</dbReference>
<dbReference type="InterPro" id="IPR039741">
    <property type="entry name" value="UDP-sugar_pyrophosphorylase"/>
</dbReference>
<dbReference type="InterPro" id="IPR029044">
    <property type="entry name" value="Nucleotide-diphossugar_trans"/>
</dbReference>
<dbReference type="STRING" id="1167632.GCA_000286335_01963"/>
<reference evidence="5 6" key="1">
    <citation type="journal article" date="2016" name="Front. Microbiol.">
        <title>Comprehensive Phylogenetic Analysis of Bovine Non-aureus Staphylococci Species Based on Whole-Genome Sequencing.</title>
        <authorList>
            <person name="Naushad S."/>
            <person name="Barkema H.W."/>
            <person name="Luby C."/>
            <person name="Condas L.A."/>
            <person name="Nobrega D.B."/>
            <person name="Carson D.A."/>
            <person name="De Buck J."/>
        </authorList>
    </citation>
    <scope>NUCLEOTIDE SEQUENCE [LARGE SCALE GENOMIC DNA]</scope>
    <source>
        <strain evidence="5 6">SNUC 2204</strain>
    </source>
</reference>
<gene>
    <name evidence="5" type="ORF">BU072_12460</name>
</gene>
<evidence type="ECO:0000313" key="6">
    <source>
        <dbReference type="Proteomes" id="UP000241209"/>
    </source>
</evidence>
<dbReference type="SUPFAM" id="SSF53448">
    <property type="entry name" value="Nucleotide-diphospho-sugar transferases"/>
    <property type="match status" value="1"/>
</dbReference>
<organism evidence="5 6">
    <name type="scientific">Mammaliicoccus vitulinus</name>
    <dbReference type="NCBI Taxonomy" id="71237"/>
    <lineage>
        <taxon>Bacteria</taxon>
        <taxon>Bacillati</taxon>
        <taxon>Bacillota</taxon>
        <taxon>Bacilli</taxon>
        <taxon>Bacillales</taxon>
        <taxon>Staphylococcaceae</taxon>
        <taxon>Mammaliicoccus</taxon>
    </lineage>
</organism>
<dbReference type="Proteomes" id="UP000241209">
    <property type="component" value="Unassembled WGS sequence"/>
</dbReference>
<dbReference type="Gene3D" id="3.90.550.10">
    <property type="entry name" value="Spore Coat Polysaccharide Biosynthesis Protein SpsA, Chain A"/>
    <property type="match status" value="1"/>
</dbReference>
<evidence type="ECO:0000256" key="3">
    <source>
        <dbReference type="ARBA" id="ARBA00022695"/>
    </source>
</evidence>
<comment type="similarity">
    <text evidence="1">Belongs to the UDPGP type 1 family.</text>
</comment>
<keyword evidence="3 5" id="KW-0548">Nucleotidyltransferase</keyword>
<dbReference type="GO" id="GO:0070569">
    <property type="term" value="F:uridylyltransferase activity"/>
    <property type="evidence" value="ECO:0007669"/>
    <property type="project" value="InterPro"/>
</dbReference>
<dbReference type="EMBL" id="PZFK01000036">
    <property type="protein sequence ID" value="PTI28050.1"/>
    <property type="molecule type" value="Genomic_DNA"/>
</dbReference>
<protein>
    <submittedName>
        <fullName evidence="5">Uridylyltransferase</fullName>
    </submittedName>
</protein>
<comment type="caution">
    <text evidence="5">The sequence shown here is derived from an EMBL/GenBank/DDBJ whole genome shotgun (WGS) entry which is preliminary data.</text>
</comment>